<proteinExistence type="predicted"/>
<dbReference type="Gene3D" id="3.80.10.10">
    <property type="entry name" value="Ribonuclease Inhibitor"/>
    <property type="match status" value="1"/>
</dbReference>
<reference evidence="1" key="1">
    <citation type="submission" date="2018-10" db="EMBL/GenBank/DDBJ databases">
        <title>Hidden diversity of soil giant viruses.</title>
        <authorList>
            <person name="Schulz F."/>
            <person name="Alteio L."/>
            <person name="Goudeau D."/>
            <person name="Ryan E.M."/>
            <person name="Malmstrom R.R."/>
            <person name="Blanchard J."/>
            <person name="Woyke T."/>
        </authorList>
    </citation>
    <scope>NUCLEOTIDE SEQUENCE</scope>
    <source>
        <strain evidence="1">EDV1</strain>
    </source>
</reference>
<accession>A0A3G4ZTH7</accession>
<dbReference type="SUPFAM" id="SSF52047">
    <property type="entry name" value="RNI-like"/>
    <property type="match status" value="1"/>
</dbReference>
<organism evidence="1">
    <name type="scientific">Edafosvirus sp</name>
    <dbReference type="NCBI Taxonomy" id="2487765"/>
    <lineage>
        <taxon>Viruses</taxon>
        <taxon>Varidnaviria</taxon>
        <taxon>Bamfordvirae</taxon>
        <taxon>Nucleocytoviricota</taxon>
        <taxon>Megaviricetes</taxon>
        <taxon>Imitervirales</taxon>
        <taxon>Mimiviridae</taxon>
        <taxon>Klosneuvirinae</taxon>
    </lineage>
</organism>
<dbReference type="InterPro" id="IPR032675">
    <property type="entry name" value="LRR_dom_sf"/>
</dbReference>
<name>A0A3G4ZTH7_9VIRU</name>
<dbReference type="EMBL" id="MK072071">
    <property type="protein sequence ID" value="AYV78206.1"/>
    <property type="molecule type" value="Genomic_DNA"/>
</dbReference>
<sequence length="411" mass="48379">MTDNKSHLNSCIVPSGDITQIKKDLKNLLESDIKRISIFFNHKTYKKYEQEKFKAMFSVSTKYSVDQIEKEIGVGWFKEFSYEFIEMLDDFLQRNKIITAIDWICNKMDSDCCKRFNQLLLNNKNITKLKIKDIHSSSLYDVILKNVSLKELTIRSPNLTYLSELLLSPLIKSIKITLNESEVDFDFETLKHALSNTNSLTYIGIDETDNMEYNYLDLDVILKFMKCFLESKNQSLKKLFLCVGYEFEFELGNKVREYISKNKTITKLEYICRYIKDIEYLCKNDCIEELTILGPKCETNFIKSIEKLISVNKKIIKLKIPRIPNGEECKNWIEAIKKNQTIEKIDAEYGVKEEWEKHKTTHKEWDILMNAVNNIKKLKKQYCRTYLDLFAGYQIIPVINIINDYVGLNVK</sequence>
<protein>
    <submittedName>
        <fullName evidence="1">Uncharacterized protein</fullName>
    </submittedName>
</protein>
<gene>
    <name evidence="1" type="ORF">Edafosvirus6_55</name>
</gene>
<evidence type="ECO:0000313" key="1">
    <source>
        <dbReference type="EMBL" id="AYV78206.1"/>
    </source>
</evidence>